<comment type="catalytic activity">
    <reaction evidence="7">
        <text>arsenic triglutathione + 2 [thioredoxin]-dithiol + 2 S-adenosyl-L-methionine + H2O = dimethylarsinous acid + 2 [thioredoxin]-disulfide + 3 glutathione + 2 S-adenosyl-L-homocysteine + 2 H(+)</text>
        <dbReference type="Rhea" id="RHEA:69464"/>
        <dbReference type="Rhea" id="RHEA-COMP:10698"/>
        <dbReference type="Rhea" id="RHEA-COMP:10700"/>
        <dbReference type="ChEBI" id="CHEBI:15377"/>
        <dbReference type="ChEBI" id="CHEBI:15378"/>
        <dbReference type="ChEBI" id="CHEBI:23808"/>
        <dbReference type="ChEBI" id="CHEBI:29950"/>
        <dbReference type="ChEBI" id="CHEBI:50058"/>
        <dbReference type="ChEBI" id="CHEBI:57856"/>
        <dbReference type="ChEBI" id="CHEBI:57925"/>
        <dbReference type="ChEBI" id="CHEBI:59789"/>
        <dbReference type="ChEBI" id="CHEBI:183640"/>
        <dbReference type="EC" id="2.1.1.137"/>
    </reaction>
</comment>
<evidence type="ECO:0000313" key="10">
    <source>
        <dbReference type="EMBL" id="QSX76370.1"/>
    </source>
</evidence>
<dbReference type="PANTHER" id="PTHR43675">
    <property type="entry name" value="ARSENITE METHYLTRANSFERASE"/>
    <property type="match status" value="1"/>
</dbReference>
<reference evidence="10 11" key="1">
    <citation type="submission" date="2021-02" db="EMBL/GenBank/DDBJ databases">
        <title>Lysobacter arenosi sp. nov., isolated from soil of gangwondo yeongwol, south Korea.</title>
        <authorList>
            <person name="Kim K.R."/>
            <person name="Kim K.H."/>
            <person name="Jeon C.O."/>
        </authorList>
    </citation>
    <scope>NUCLEOTIDE SEQUENCE [LARGE SCALE GENOMIC DNA]</scope>
    <source>
        <strain evidence="10 11">R7</strain>
    </source>
</reference>
<feature type="domain" description="Methyltransferase" evidence="9">
    <location>
        <begin position="78"/>
        <end position="221"/>
    </location>
</feature>
<dbReference type="RefSeq" id="WP_200609343.1">
    <property type="nucleotide sequence ID" value="NZ_CP071517.1"/>
</dbReference>
<name>A0ABX7RDY0_9GAMM</name>
<evidence type="ECO:0000256" key="5">
    <source>
        <dbReference type="ARBA" id="ARBA00034545"/>
    </source>
</evidence>
<sequence length="271" mass="28523">MGRCPLTIDSNRLNQQVRVVYERVARDPASRFHFHTGAAYAAHRLGYDAAALAALPAVCTERFSGVGNPLRIGTIPAGGVVLDHACGSGMDLLLAARAVGPNGRVIGVDLTAAMRACAMAAAAQAGLLDRLELHEGTFEDLPVADASVDILISNGVINLAPDKPRLMSEVVRVLRPGGALYLGAVAVDRELAAVARGNADLWAACIGGASTEASLLQLIDDSGLEQARVCERFESFVGTDVDRKFHNRLHAYGVNVHAVKPHAIASRDMSA</sequence>
<evidence type="ECO:0000256" key="3">
    <source>
        <dbReference type="ARBA" id="ARBA00034487"/>
    </source>
</evidence>
<dbReference type="InterPro" id="IPR025714">
    <property type="entry name" value="Methyltranfer_dom"/>
</dbReference>
<evidence type="ECO:0000259" key="9">
    <source>
        <dbReference type="Pfam" id="PF13847"/>
    </source>
</evidence>
<proteinExistence type="inferred from homology"/>
<dbReference type="EMBL" id="CP071517">
    <property type="protein sequence ID" value="QSX76370.1"/>
    <property type="molecule type" value="Genomic_DNA"/>
</dbReference>
<accession>A0ABX7RDY0</accession>
<keyword evidence="1" id="KW-0808">Transferase</keyword>
<evidence type="ECO:0000256" key="2">
    <source>
        <dbReference type="ARBA" id="ARBA00022691"/>
    </source>
</evidence>
<comment type="catalytic activity">
    <reaction evidence="8">
        <text>arsenic triglutathione + 3 [thioredoxin]-dithiol + 3 S-adenosyl-L-methionine = trimethylarsine + 3 [thioredoxin]-disulfide + 3 glutathione + 3 S-adenosyl-L-homocysteine + 3 H(+)</text>
        <dbReference type="Rhea" id="RHEA:69432"/>
        <dbReference type="Rhea" id="RHEA-COMP:10698"/>
        <dbReference type="Rhea" id="RHEA-COMP:10700"/>
        <dbReference type="ChEBI" id="CHEBI:15378"/>
        <dbReference type="ChEBI" id="CHEBI:27130"/>
        <dbReference type="ChEBI" id="CHEBI:29950"/>
        <dbReference type="ChEBI" id="CHEBI:50058"/>
        <dbReference type="ChEBI" id="CHEBI:57856"/>
        <dbReference type="ChEBI" id="CHEBI:57925"/>
        <dbReference type="ChEBI" id="CHEBI:59789"/>
        <dbReference type="ChEBI" id="CHEBI:183640"/>
        <dbReference type="EC" id="2.1.1.137"/>
    </reaction>
</comment>
<keyword evidence="10" id="KW-0489">Methyltransferase</keyword>
<evidence type="ECO:0000256" key="6">
    <source>
        <dbReference type="ARBA" id="ARBA00047941"/>
    </source>
</evidence>
<dbReference type="Gene3D" id="3.40.50.150">
    <property type="entry name" value="Vaccinia Virus protein VP39"/>
    <property type="match status" value="1"/>
</dbReference>
<organism evidence="10 11">
    <name type="scientific">Lysobacter arenosi</name>
    <dbReference type="NCBI Taxonomy" id="2795387"/>
    <lineage>
        <taxon>Bacteria</taxon>
        <taxon>Pseudomonadati</taxon>
        <taxon>Pseudomonadota</taxon>
        <taxon>Gammaproteobacteria</taxon>
        <taxon>Lysobacterales</taxon>
        <taxon>Lysobacteraceae</taxon>
        <taxon>Lysobacter</taxon>
    </lineage>
</organism>
<dbReference type="Proteomes" id="UP000663400">
    <property type="component" value="Chromosome"/>
</dbReference>
<comment type="similarity">
    <text evidence="3">Belongs to the methyltransferase superfamily. Arsenite methyltransferase family.</text>
</comment>
<evidence type="ECO:0000256" key="7">
    <source>
        <dbReference type="ARBA" id="ARBA00047943"/>
    </source>
</evidence>
<gene>
    <name evidence="10" type="ORF">HIV01_007815</name>
</gene>
<dbReference type="GO" id="GO:0032259">
    <property type="term" value="P:methylation"/>
    <property type="evidence" value="ECO:0007669"/>
    <property type="project" value="UniProtKB-KW"/>
</dbReference>
<evidence type="ECO:0000256" key="4">
    <source>
        <dbReference type="ARBA" id="ARBA00034521"/>
    </source>
</evidence>
<protein>
    <recommendedName>
        <fullName evidence="5">Arsenite methyltransferase</fullName>
        <ecNumber evidence="4">2.1.1.137</ecNumber>
    </recommendedName>
</protein>
<dbReference type="SUPFAM" id="SSF53335">
    <property type="entry name" value="S-adenosyl-L-methionine-dependent methyltransferases"/>
    <property type="match status" value="1"/>
</dbReference>
<dbReference type="CDD" id="cd02440">
    <property type="entry name" value="AdoMet_MTases"/>
    <property type="match status" value="1"/>
</dbReference>
<dbReference type="Pfam" id="PF13847">
    <property type="entry name" value="Methyltransf_31"/>
    <property type="match status" value="1"/>
</dbReference>
<keyword evidence="11" id="KW-1185">Reference proteome</keyword>
<evidence type="ECO:0000256" key="1">
    <source>
        <dbReference type="ARBA" id="ARBA00022679"/>
    </source>
</evidence>
<comment type="catalytic activity">
    <reaction evidence="6">
        <text>arsenic triglutathione + [thioredoxin]-dithiol + S-adenosyl-L-methionine + 2 H2O = methylarsonous acid + [thioredoxin]-disulfide + 3 glutathione + S-adenosyl-L-homocysteine + H(+)</text>
        <dbReference type="Rhea" id="RHEA:69460"/>
        <dbReference type="Rhea" id="RHEA-COMP:10698"/>
        <dbReference type="Rhea" id="RHEA-COMP:10700"/>
        <dbReference type="ChEBI" id="CHEBI:15377"/>
        <dbReference type="ChEBI" id="CHEBI:15378"/>
        <dbReference type="ChEBI" id="CHEBI:17826"/>
        <dbReference type="ChEBI" id="CHEBI:29950"/>
        <dbReference type="ChEBI" id="CHEBI:50058"/>
        <dbReference type="ChEBI" id="CHEBI:57856"/>
        <dbReference type="ChEBI" id="CHEBI:57925"/>
        <dbReference type="ChEBI" id="CHEBI:59789"/>
        <dbReference type="ChEBI" id="CHEBI:183640"/>
        <dbReference type="EC" id="2.1.1.137"/>
    </reaction>
</comment>
<dbReference type="EC" id="2.1.1.137" evidence="4"/>
<dbReference type="PANTHER" id="PTHR43675:SF8">
    <property type="entry name" value="ARSENITE METHYLTRANSFERASE"/>
    <property type="match status" value="1"/>
</dbReference>
<evidence type="ECO:0000256" key="8">
    <source>
        <dbReference type="ARBA" id="ARBA00048428"/>
    </source>
</evidence>
<evidence type="ECO:0000313" key="11">
    <source>
        <dbReference type="Proteomes" id="UP000663400"/>
    </source>
</evidence>
<dbReference type="GO" id="GO:0008168">
    <property type="term" value="F:methyltransferase activity"/>
    <property type="evidence" value="ECO:0007669"/>
    <property type="project" value="UniProtKB-KW"/>
</dbReference>
<keyword evidence="2" id="KW-0949">S-adenosyl-L-methionine</keyword>
<dbReference type="InterPro" id="IPR029063">
    <property type="entry name" value="SAM-dependent_MTases_sf"/>
</dbReference>
<dbReference type="InterPro" id="IPR026669">
    <property type="entry name" value="Arsenite_MeTrfase-like"/>
</dbReference>